<feature type="domain" description="NIF system FeS cluster assembly NifU N-terminal" evidence="1">
    <location>
        <begin position="8"/>
        <end position="131"/>
    </location>
</feature>
<dbReference type="AlphaFoldDB" id="A0A381NVY0"/>
<protein>
    <recommendedName>
        <fullName evidence="1">NIF system FeS cluster assembly NifU N-terminal domain-containing protein</fullName>
    </recommendedName>
</protein>
<dbReference type="Gene3D" id="3.90.1010.10">
    <property type="match status" value="1"/>
</dbReference>
<dbReference type="EMBL" id="UINC01000636">
    <property type="protein sequence ID" value="SUZ58710.1"/>
    <property type="molecule type" value="Genomic_DNA"/>
</dbReference>
<dbReference type="CDD" id="cd06664">
    <property type="entry name" value="IscU_like"/>
    <property type="match status" value="1"/>
</dbReference>
<accession>A0A381NVY0</accession>
<evidence type="ECO:0000313" key="2">
    <source>
        <dbReference type="EMBL" id="SUZ58710.1"/>
    </source>
</evidence>
<evidence type="ECO:0000259" key="1">
    <source>
        <dbReference type="Pfam" id="PF01592"/>
    </source>
</evidence>
<organism evidence="2">
    <name type="scientific">marine metagenome</name>
    <dbReference type="NCBI Taxonomy" id="408172"/>
    <lineage>
        <taxon>unclassified sequences</taxon>
        <taxon>metagenomes</taxon>
        <taxon>ecological metagenomes</taxon>
    </lineage>
</organism>
<dbReference type="GO" id="GO:0051536">
    <property type="term" value="F:iron-sulfur cluster binding"/>
    <property type="evidence" value="ECO:0007669"/>
    <property type="project" value="InterPro"/>
</dbReference>
<dbReference type="Pfam" id="PF01592">
    <property type="entry name" value="NifU_N"/>
    <property type="match status" value="1"/>
</dbReference>
<name>A0A381NVY0_9ZZZZ</name>
<dbReference type="FunFam" id="3.90.1010.10:FF:000002">
    <property type="entry name" value="Iron-sulfur cluster assembly scaffold protein NifU"/>
    <property type="match status" value="1"/>
</dbReference>
<dbReference type="GO" id="GO:0005506">
    <property type="term" value="F:iron ion binding"/>
    <property type="evidence" value="ECO:0007669"/>
    <property type="project" value="InterPro"/>
</dbReference>
<proteinExistence type="predicted"/>
<sequence>MSYDNELYQQVILDHNRKPRNFHEIKDASHSCHGVNPLCGDDITIYLNVDEEEGVIKDVSFLGSGCAISKASTSLMTTFLKGKKIDLARKTKEEFHKMILGDLDPEQEEHSLGKLTLFMGIREYPSRTKCASLPWHTLIGALDKKHEGISTE</sequence>
<dbReference type="NCBIfam" id="TIGR01994">
    <property type="entry name" value="SUF_scaf_2"/>
    <property type="match status" value="1"/>
</dbReference>
<gene>
    <name evidence="2" type="ORF">METZ01_LOCUS11564</name>
</gene>
<dbReference type="GO" id="GO:0016226">
    <property type="term" value="P:iron-sulfur cluster assembly"/>
    <property type="evidence" value="ECO:0007669"/>
    <property type="project" value="InterPro"/>
</dbReference>
<dbReference type="PANTHER" id="PTHR10093">
    <property type="entry name" value="IRON-SULFUR CLUSTER ASSEMBLY ENZYME NIFU HOMOLOG"/>
    <property type="match status" value="1"/>
</dbReference>
<reference evidence="2" key="1">
    <citation type="submission" date="2018-05" db="EMBL/GenBank/DDBJ databases">
        <authorList>
            <person name="Lanie J.A."/>
            <person name="Ng W.-L."/>
            <person name="Kazmierczak K.M."/>
            <person name="Andrzejewski T.M."/>
            <person name="Davidsen T.M."/>
            <person name="Wayne K.J."/>
            <person name="Tettelin H."/>
            <person name="Glass J.I."/>
            <person name="Rusch D."/>
            <person name="Podicherti R."/>
            <person name="Tsui H.-C.T."/>
            <person name="Winkler M.E."/>
        </authorList>
    </citation>
    <scope>NUCLEOTIDE SEQUENCE</scope>
</reference>
<dbReference type="SUPFAM" id="SSF82649">
    <property type="entry name" value="SufE/NifU"/>
    <property type="match status" value="1"/>
</dbReference>
<dbReference type="InterPro" id="IPR002871">
    <property type="entry name" value="NIF_FeS_clus_asmbl_NifU_N"/>
</dbReference>